<dbReference type="PANTHER" id="PTHR47657">
    <property type="entry name" value="STEROL REGULATORY ELEMENT-BINDING PROTEIN ECM22"/>
    <property type="match status" value="1"/>
</dbReference>
<evidence type="ECO:0000313" key="6">
    <source>
        <dbReference type="Proteomes" id="UP001498771"/>
    </source>
</evidence>
<dbReference type="PROSITE" id="PS00463">
    <property type="entry name" value="ZN2_CY6_FUNGAL_1"/>
    <property type="match status" value="1"/>
</dbReference>
<reference evidence="5 6" key="1">
    <citation type="submission" date="2024-03" db="EMBL/GenBank/DDBJ databases">
        <title>Genome-scale model development and genomic sequencing of the oleaginous clade Lipomyces.</title>
        <authorList>
            <consortium name="Lawrence Berkeley National Laboratory"/>
            <person name="Czajka J.J."/>
            <person name="Han Y."/>
            <person name="Kim J."/>
            <person name="Mondo S.J."/>
            <person name="Hofstad B.A."/>
            <person name="Robles A."/>
            <person name="Haridas S."/>
            <person name="Riley R."/>
            <person name="LaButti K."/>
            <person name="Pangilinan J."/>
            <person name="Andreopoulos W."/>
            <person name="Lipzen A."/>
            <person name="Yan J."/>
            <person name="Wang M."/>
            <person name="Ng V."/>
            <person name="Grigoriev I.V."/>
            <person name="Spatafora J.W."/>
            <person name="Magnuson J.K."/>
            <person name="Baker S.E."/>
            <person name="Pomraning K.R."/>
        </authorList>
    </citation>
    <scope>NUCLEOTIDE SEQUENCE [LARGE SCALE GENOMIC DNA]</scope>
    <source>
        <strain evidence="5 6">Phaff 52-87</strain>
    </source>
</reference>
<feature type="domain" description="Zn(2)-C6 fungal-type" evidence="4">
    <location>
        <begin position="157"/>
        <end position="187"/>
    </location>
</feature>
<sequence>MRSNRSSADPSDRWFYVAPQQQPSAFSQPSIFPQPQHNFYYPLPHDSVYATAAAPSQSSPFLASSSAAQFPIPQWSQPQYPLTSSLASVAMALPHSAVDARFLSAMHAMQMQAVPAPLQHMQTSLSDLSLINPLTAQRQLTPTVYRRRASVSRSRTGCWQCRVRRKKCDDRKPKCLTCERLDICCMYGPCPENMRTVEDRRRAARELTVQIRAAVKRRSAERAARNSKAAAAATIAAAAAPAPAALPAPPSGLEVSVAMMREPLAEPSTALVSTDPKLTSSGYQLLPDIGPGSTAREEADRVPISPPAFFAVEIQTLDFDSPLSPLRVLQEYVDQIPRSIYSSHTDAARQLAYVVVYFRMAARILFPGLFLQTDDLIDCQTLVYSIAVQDAWVWRSICAIGSVFASMAASGVLAVDDVDFLTSGSTAFIEEANALMSEYPARNEGGTA</sequence>
<accession>A0ABR1F1U7</accession>
<comment type="similarity">
    <text evidence="1">Belongs to the Nth/MutY family.</text>
</comment>
<evidence type="ECO:0000256" key="2">
    <source>
        <dbReference type="ARBA" id="ARBA00022801"/>
    </source>
</evidence>
<evidence type="ECO:0000259" key="4">
    <source>
        <dbReference type="PROSITE" id="PS50048"/>
    </source>
</evidence>
<evidence type="ECO:0000256" key="3">
    <source>
        <dbReference type="ARBA" id="ARBA00023295"/>
    </source>
</evidence>
<evidence type="ECO:0000256" key="1">
    <source>
        <dbReference type="ARBA" id="ARBA00008343"/>
    </source>
</evidence>
<organism evidence="5 6">
    <name type="scientific">Myxozyma melibiosi</name>
    <dbReference type="NCBI Taxonomy" id="54550"/>
    <lineage>
        <taxon>Eukaryota</taxon>
        <taxon>Fungi</taxon>
        <taxon>Dikarya</taxon>
        <taxon>Ascomycota</taxon>
        <taxon>Saccharomycotina</taxon>
        <taxon>Lipomycetes</taxon>
        <taxon>Lipomycetales</taxon>
        <taxon>Lipomycetaceae</taxon>
        <taxon>Myxozyma</taxon>
    </lineage>
</organism>
<dbReference type="RefSeq" id="XP_064766813.1">
    <property type="nucleotide sequence ID" value="XM_064915247.1"/>
</dbReference>
<keyword evidence="3" id="KW-0326">Glycosidase</keyword>
<comment type="caution">
    <text evidence="5">The sequence shown here is derived from an EMBL/GenBank/DDBJ whole genome shotgun (WGS) entry which is preliminary data.</text>
</comment>
<keyword evidence="2" id="KW-0378">Hydrolase</keyword>
<evidence type="ECO:0000313" key="5">
    <source>
        <dbReference type="EMBL" id="KAK7203780.1"/>
    </source>
</evidence>
<name>A0ABR1F1U7_9ASCO</name>
<dbReference type="PANTHER" id="PTHR47657:SF7">
    <property type="entry name" value="STEROL REGULATORY ELEMENT-BINDING PROTEIN ECM22"/>
    <property type="match status" value="1"/>
</dbReference>
<dbReference type="GeneID" id="90040759"/>
<dbReference type="EMBL" id="JBBJBU010000010">
    <property type="protein sequence ID" value="KAK7203780.1"/>
    <property type="molecule type" value="Genomic_DNA"/>
</dbReference>
<protein>
    <recommendedName>
        <fullName evidence="4">Zn(2)-C6 fungal-type domain-containing protein</fullName>
    </recommendedName>
</protein>
<dbReference type="InterPro" id="IPR052400">
    <property type="entry name" value="Zn2-C6_fungal_TF"/>
</dbReference>
<dbReference type="SUPFAM" id="SSF57701">
    <property type="entry name" value="Zn2/Cys6 DNA-binding domain"/>
    <property type="match status" value="1"/>
</dbReference>
<dbReference type="InterPro" id="IPR036864">
    <property type="entry name" value="Zn2-C6_fun-type_DNA-bd_sf"/>
</dbReference>
<dbReference type="PROSITE" id="PS50048">
    <property type="entry name" value="ZN2_CY6_FUNGAL_2"/>
    <property type="match status" value="1"/>
</dbReference>
<keyword evidence="6" id="KW-1185">Reference proteome</keyword>
<dbReference type="Proteomes" id="UP001498771">
    <property type="component" value="Unassembled WGS sequence"/>
</dbReference>
<dbReference type="Gene3D" id="4.10.240.10">
    <property type="entry name" value="Zn(2)-C6 fungal-type DNA-binding domain"/>
    <property type="match status" value="1"/>
</dbReference>
<dbReference type="Pfam" id="PF00172">
    <property type="entry name" value="Zn_clus"/>
    <property type="match status" value="1"/>
</dbReference>
<dbReference type="InterPro" id="IPR004035">
    <property type="entry name" value="Endouclease-III_FeS-bd_BS"/>
</dbReference>
<gene>
    <name evidence="5" type="ORF">BZA70DRAFT_59931</name>
</gene>
<dbReference type="InterPro" id="IPR001138">
    <property type="entry name" value="Zn2Cys6_DnaBD"/>
</dbReference>
<proteinExistence type="inferred from homology"/>
<dbReference type="SMART" id="SM00066">
    <property type="entry name" value="GAL4"/>
    <property type="match status" value="1"/>
</dbReference>
<dbReference type="PROSITE" id="PS00764">
    <property type="entry name" value="ENDONUCLEASE_III_1"/>
    <property type="match status" value="1"/>
</dbReference>
<dbReference type="CDD" id="cd00067">
    <property type="entry name" value="GAL4"/>
    <property type="match status" value="1"/>
</dbReference>